<keyword evidence="2" id="KW-0489">Methyltransferase</keyword>
<dbReference type="RefSeq" id="XP_005648986.1">
    <property type="nucleotide sequence ID" value="XM_005648929.1"/>
</dbReference>
<dbReference type="KEGG" id="csl:COCSUDRAFT_65360"/>
<dbReference type="SUPFAM" id="SSF53335">
    <property type="entry name" value="S-adenosyl-L-methionine-dependent methyltransferases"/>
    <property type="match status" value="1"/>
</dbReference>
<evidence type="ECO:0000313" key="3">
    <source>
        <dbReference type="Proteomes" id="UP000007264"/>
    </source>
</evidence>
<dbReference type="CDD" id="cd02440">
    <property type="entry name" value="AdoMet_MTases"/>
    <property type="match status" value="1"/>
</dbReference>
<comment type="caution">
    <text evidence="2">The sequence shown here is derived from an EMBL/GenBank/DDBJ whole genome shotgun (WGS) entry which is preliminary data.</text>
</comment>
<evidence type="ECO:0000313" key="2">
    <source>
        <dbReference type="EMBL" id="EIE24442.1"/>
    </source>
</evidence>
<dbReference type="OrthoDB" id="507377at2759"/>
<dbReference type="PANTHER" id="PTHR43591">
    <property type="entry name" value="METHYLTRANSFERASE"/>
    <property type="match status" value="1"/>
</dbReference>
<evidence type="ECO:0000259" key="1">
    <source>
        <dbReference type="Pfam" id="PF13649"/>
    </source>
</evidence>
<dbReference type="GeneID" id="17042444"/>
<feature type="domain" description="Methyltransferase" evidence="1">
    <location>
        <begin position="55"/>
        <end position="151"/>
    </location>
</feature>
<organism evidence="2 3">
    <name type="scientific">Coccomyxa subellipsoidea (strain C-169)</name>
    <name type="common">Green microalga</name>
    <dbReference type="NCBI Taxonomy" id="574566"/>
    <lineage>
        <taxon>Eukaryota</taxon>
        <taxon>Viridiplantae</taxon>
        <taxon>Chlorophyta</taxon>
        <taxon>core chlorophytes</taxon>
        <taxon>Trebouxiophyceae</taxon>
        <taxon>Trebouxiophyceae incertae sedis</taxon>
        <taxon>Coccomyxaceae</taxon>
        <taxon>Coccomyxa</taxon>
        <taxon>Coccomyxa subellipsoidea</taxon>
    </lineage>
</organism>
<dbReference type="GO" id="GO:0032259">
    <property type="term" value="P:methylation"/>
    <property type="evidence" value="ECO:0007669"/>
    <property type="project" value="UniProtKB-KW"/>
</dbReference>
<dbReference type="GO" id="GO:0008168">
    <property type="term" value="F:methyltransferase activity"/>
    <property type="evidence" value="ECO:0007669"/>
    <property type="project" value="UniProtKB-KW"/>
</dbReference>
<dbReference type="EMBL" id="AGSI01000005">
    <property type="protein sequence ID" value="EIE24442.1"/>
    <property type="molecule type" value="Genomic_DNA"/>
</dbReference>
<reference evidence="2 3" key="1">
    <citation type="journal article" date="2012" name="Genome Biol.">
        <title>The genome of the polar eukaryotic microalga coccomyxa subellipsoidea reveals traits of cold adaptation.</title>
        <authorList>
            <person name="Blanc G."/>
            <person name="Agarkova I."/>
            <person name="Grimwood J."/>
            <person name="Kuo A."/>
            <person name="Brueggeman A."/>
            <person name="Dunigan D."/>
            <person name="Gurnon J."/>
            <person name="Ladunga I."/>
            <person name="Lindquist E."/>
            <person name="Lucas S."/>
            <person name="Pangilinan J."/>
            <person name="Proschold T."/>
            <person name="Salamov A."/>
            <person name="Schmutz J."/>
            <person name="Weeks D."/>
            <person name="Yamada T."/>
            <person name="Claverie J.M."/>
            <person name="Grigoriev I."/>
            <person name="Van Etten J."/>
            <person name="Lomsadze A."/>
            <person name="Borodovsky M."/>
        </authorList>
    </citation>
    <scope>NUCLEOTIDE SEQUENCE [LARGE SCALE GENOMIC DNA]</scope>
    <source>
        <strain evidence="2 3">C-169</strain>
    </source>
</reference>
<gene>
    <name evidence="2" type="ORF">COCSUDRAFT_65360</name>
</gene>
<protein>
    <submittedName>
        <fullName evidence="2">S-adenosyl-L-methionine-dependent methyltransferase</fullName>
    </submittedName>
</protein>
<dbReference type="eggNOG" id="ENOG502SANJ">
    <property type="taxonomic scope" value="Eukaryota"/>
</dbReference>
<keyword evidence="2" id="KW-0808">Transferase</keyword>
<dbReference type="AlphaFoldDB" id="I0Z1C3"/>
<dbReference type="Pfam" id="PF13649">
    <property type="entry name" value="Methyltransf_25"/>
    <property type="match status" value="1"/>
</dbReference>
<dbReference type="Gene3D" id="3.40.50.150">
    <property type="entry name" value="Vaccinia Virus protein VP39"/>
    <property type="match status" value="1"/>
</dbReference>
<sequence>MDLETCKIKQTQATAWGNGAELYAANLHEGSGIMMPLIAAYAETARAEVKGNPLILDVASGTGEPGISLARQFPNGSVIMTDLADGMIAGAKGRAERLSVKNASFDVADAEDLSQFKDATFDVVTCNCGLMFMPNYERALAEFRRVLKPDGLALMSAWGLPEHTQLISLMLGMQAAVAPNDSLFADPNILGSREKLVHAVERAGFSNVSCREVNVPMHIPADKVRVALVQNPLIRRMAGAAD</sequence>
<proteinExistence type="predicted"/>
<name>I0Z1C3_COCSC</name>
<dbReference type="PANTHER" id="PTHR43591:SF24">
    <property type="entry name" value="2-METHOXY-6-POLYPRENYL-1,4-BENZOQUINOL METHYLASE, MITOCHONDRIAL"/>
    <property type="match status" value="1"/>
</dbReference>
<keyword evidence="3" id="KW-1185">Reference proteome</keyword>
<accession>I0Z1C3</accession>
<dbReference type="InterPro" id="IPR041698">
    <property type="entry name" value="Methyltransf_25"/>
</dbReference>
<dbReference type="InterPro" id="IPR029063">
    <property type="entry name" value="SAM-dependent_MTases_sf"/>
</dbReference>
<dbReference type="STRING" id="574566.I0Z1C3"/>
<dbReference type="Proteomes" id="UP000007264">
    <property type="component" value="Unassembled WGS sequence"/>
</dbReference>